<dbReference type="AlphaFoldDB" id="A0A852SQ53"/>
<comment type="subunit">
    <text evidence="6">Homotetramer.</text>
</comment>
<dbReference type="GO" id="GO:0046496">
    <property type="term" value="P:nicotinamide nucleotide metabolic process"/>
    <property type="evidence" value="ECO:0007669"/>
    <property type="project" value="UniProtKB-UniRule"/>
</dbReference>
<dbReference type="Proteomes" id="UP000549913">
    <property type="component" value="Unassembled WGS sequence"/>
</dbReference>
<dbReference type="InterPro" id="IPR000631">
    <property type="entry name" value="CARKD"/>
</dbReference>
<dbReference type="GO" id="GO:0016301">
    <property type="term" value="F:kinase activity"/>
    <property type="evidence" value="ECO:0007669"/>
    <property type="project" value="UniProtKB-KW"/>
</dbReference>
<feature type="binding site" evidence="6">
    <location>
        <position position="245"/>
    </location>
    <ligand>
        <name>AMP</name>
        <dbReference type="ChEBI" id="CHEBI:456215"/>
    </ligand>
</feature>
<dbReference type="Pfam" id="PF01256">
    <property type="entry name" value="Carb_kinase"/>
    <property type="match status" value="1"/>
</dbReference>
<comment type="catalytic activity">
    <reaction evidence="6">
        <text>(6S)-NADPHX + ADP = AMP + phosphate + NADPH + H(+)</text>
        <dbReference type="Rhea" id="RHEA:32235"/>
        <dbReference type="ChEBI" id="CHEBI:15378"/>
        <dbReference type="ChEBI" id="CHEBI:43474"/>
        <dbReference type="ChEBI" id="CHEBI:57783"/>
        <dbReference type="ChEBI" id="CHEBI:64076"/>
        <dbReference type="ChEBI" id="CHEBI:456215"/>
        <dbReference type="ChEBI" id="CHEBI:456216"/>
        <dbReference type="EC" id="4.2.1.136"/>
    </reaction>
</comment>
<evidence type="ECO:0000256" key="4">
    <source>
        <dbReference type="ARBA" id="ARBA00023027"/>
    </source>
</evidence>
<dbReference type="HAMAP" id="MF_01965">
    <property type="entry name" value="NADHX_dehydratase"/>
    <property type="match status" value="1"/>
</dbReference>
<keyword evidence="8" id="KW-0418">Kinase</keyword>
<keyword evidence="5 6" id="KW-0456">Lyase</keyword>
<keyword evidence="4 6" id="KW-0520">NAD</keyword>
<evidence type="ECO:0000313" key="9">
    <source>
        <dbReference type="Proteomes" id="UP000549913"/>
    </source>
</evidence>
<dbReference type="CDD" id="cd01171">
    <property type="entry name" value="YXKO-related"/>
    <property type="match status" value="1"/>
</dbReference>
<protein>
    <recommendedName>
        <fullName evidence="6">ADP-dependent (S)-NAD(P)H-hydrate dehydratase</fullName>
        <ecNumber evidence="6">4.2.1.136</ecNumber>
    </recommendedName>
    <alternativeName>
        <fullName evidence="6">ADP-dependent NAD(P)HX dehydratase</fullName>
    </alternativeName>
</protein>
<keyword evidence="3 6" id="KW-0521">NADP</keyword>
<dbReference type="GO" id="GO:0052855">
    <property type="term" value="F:ADP-dependent NAD(P)H-hydrate dehydratase activity"/>
    <property type="evidence" value="ECO:0007669"/>
    <property type="project" value="UniProtKB-UniRule"/>
</dbReference>
<dbReference type="InterPro" id="IPR029056">
    <property type="entry name" value="Ribokinase-like"/>
</dbReference>
<gene>
    <name evidence="6" type="primary">nnrD</name>
    <name evidence="8" type="ORF">BJ984_002080</name>
</gene>
<dbReference type="Gene3D" id="3.40.1190.20">
    <property type="match status" value="1"/>
</dbReference>
<dbReference type="NCBIfam" id="TIGR00196">
    <property type="entry name" value="yjeF_cterm"/>
    <property type="match status" value="1"/>
</dbReference>
<comment type="catalytic activity">
    <reaction evidence="6">
        <text>(6S)-NADHX + ADP = AMP + phosphate + NADH + H(+)</text>
        <dbReference type="Rhea" id="RHEA:32223"/>
        <dbReference type="ChEBI" id="CHEBI:15378"/>
        <dbReference type="ChEBI" id="CHEBI:43474"/>
        <dbReference type="ChEBI" id="CHEBI:57945"/>
        <dbReference type="ChEBI" id="CHEBI:64074"/>
        <dbReference type="ChEBI" id="CHEBI:456215"/>
        <dbReference type="ChEBI" id="CHEBI:456216"/>
        <dbReference type="EC" id="4.2.1.136"/>
    </reaction>
</comment>
<dbReference type="GO" id="GO:0005524">
    <property type="term" value="F:ATP binding"/>
    <property type="evidence" value="ECO:0007669"/>
    <property type="project" value="UniProtKB-KW"/>
</dbReference>
<comment type="cofactor">
    <cofactor evidence="6">
        <name>Mg(2+)</name>
        <dbReference type="ChEBI" id="CHEBI:18420"/>
    </cofactor>
</comment>
<dbReference type="EMBL" id="JACCBM010000001">
    <property type="protein sequence ID" value="NYD70922.1"/>
    <property type="molecule type" value="Genomic_DNA"/>
</dbReference>
<evidence type="ECO:0000256" key="1">
    <source>
        <dbReference type="ARBA" id="ARBA00022741"/>
    </source>
</evidence>
<comment type="caution">
    <text evidence="6">Lacks conserved residue(s) required for the propagation of feature annotation.</text>
</comment>
<dbReference type="PROSITE" id="PS51383">
    <property type="entry name" value="YJEF_C_3"/>
    <property type="match status" value="1"/>
</dbReference>
<feature type="binding site" evidence="6">
    <location>
        <position position="55"/>
    </location>
    <ligand>
        <name>(6S)-NADPHX</name>
        <dbReference type="ChEBI" id="CHEBI:64076"/>
    </ligand>
</feature>
<sequence>MTSDQTDSTTAQDAPPPVVVTPAVLRDWPLPGPGASKYDRGQVLVVGGDRRSPGAAMLAAEATLRVGAGRLTIALAESVALTAAVALPESGVVPLPERSGHIDGASIDEAADDLGSADAVLVGPGLDDADEAKRMLDRLPALVGESTVLVLDAYALGVLPDSSAREALAGRLVLTPNVGEAGRLLASTDDAELAEGDDPDLGEVARAVAREYGAVVSCQNRIAHPDGRLWIVGTGHGGLGTSGSGDVLAGAITGLCARGASLEQAAVWATHAHAAAGDRLAVRVGPLGFLASELLSELPRVLVEIG</sequence>
<feature type="domain" description="YjeF C-terminal" evidence="7">
    <location>
        <begin position="20"/>
        <end position="305"/>
    </location>
</feature>
<comment type="function">
    <text evidence="6">Catalyzes the dehydration of the S-form of NAD(P)HX at the expense of ADP, which is converted to AMP. Together with NAD(P)HX epimerase, which catalyzes the epimerization of the S- and R-forms, the enzyme allows the repair of both epimers of NAD(P)HX, a damaged form of NAD(P)H that is a result of enzymatic or heat-dependent hydration.</text>
</comment>
<evidence type="ECO:0000313" key="8">
    <source>
        <dbReference type="EMBL" id="NYD70922.1"/>
    </source>
</evidence>
<reference evidence="8 9" key="1">
    <citation type="submission" date="2020-07" db="EMBL/GenBank/DDBJ databases">
        <title>Sequencing the genomes of 1000 actinobacteria strains.</title>
        <authorList>
            <person name="Klenk H.-P."/>
        </authorList>
    </citation>
    <scope>NUCLEOTIDE SEQUENCE [LARGE SCALE GENOMIC DNA]</scope>
    <source>
        <strain evidence="8 9">DSM 26474</strain>
    </source>
</reference>
<evidence type="ECO:0000256" key="2">
    <source>
        <dbReference type="ARBA" id="ARBA00022840"/>
    </source>
</evidence>
<evidence type="ECO:0000259" key="7">
    <source>
        <dbReference type="PROSITE" id="PS51383"/>
    </source>
</evidence>
<evidence type="ECO:0000256" key="3">
    <source>
        <dbReference type="ARBA" id="ARBA00022857"/>
    </source>
</evidence>
<name>A0A852SQ53_9MICO</name>
<keyword evidence="9" id="KW-1185">Reference proteome</keyword>
<organism evidence="8 9">
    <name type="scientific">Herbiconiux flava</name>
    <dbReference type="NCBI Taxonomy" id="881268"/>
    <lineage>
        <taxon>Bacteria</taxon>
        <taxon>Bacillati</taxon>
        <taxon>Actinomycetota</taxon>
        <taxon>Actinomycetes</taxon>
        <taxon>Micrococcales</taxon>
        <taxon>Microbacteriaceae</taxon>
        <taxon>Herbiconiux</taxon>
    </lineage>
</organism>
<comment type="caution">
    <text evidence="8">The sequence shown here is derived from an EMBL/GenBank/DDBJ whole genome shotgun (WGS) entry which is preliminary data.</text>
</comment>
<keyword evidence="8" id="KW-0808">Transferase</keyword>
<proteinExistence type="inferred from homology"/>
<dbReference type="PANTHER" id="PTHR12592">
    <property type="entry name" value="ATP-DEPENDENT (S)-NAD(P)H-HYDRATE DEHYDRATASE FAMILY MEMBER"/>
    <property type="match status" value="1"/>
</dbReference>
<dbReference type="EC" id="4.2.1.136" evidence="6"/>
<feature type="binding site" evidence="6">
    <location>
        <position position="246"/>
    </location>
    <ligand>
        <name>(6S)-NADPHX</name>
        <dbReference type="ChEBI" id="CHEBI:64076"/>
    </ligand>
</feature>
<dbReference type="SUPFAM" id="SSF53613">
    <property type="entry name" value="Ribokinase-like"/>
    <property type="match status" value="1"/>
</dbReference>
<dbReference type="RefSeq" id="WP_179547967.1">
    <property type="nucleotide sequence ID" value="NZ_BSEW01000002.1"/>
</dbReference>
<comment type="similarity">
    <text evidence="6">Belongs to the NnrD/CARKD family.</text>
</comment>
<accession>A0A852SQ53</accession>
<dbReference type="GO" id="GO:0110051">
    <property type="term" value="P:metabolite repair"/>
    <property type="evidence" value="ECO:0007669"/>
    <property type="project" value="TreeGrafter"/>
</dbReference>
<dbReference type="GO" id="GO:0052856">
    <property type="term" value="F:NAD(P)HX epimerase activity"/>
    <property type="evidence" value="ECO:0007669"/>
    <property type="project" value="TreeGrafter"/>
</dbReference>
<evidence type="ECO:0000256" key="5">
    <source>
        <dbReference type="ARBA" id="ARBA00023239"/>
    </source>
</evidence>
<evidence type="ECO:0000256" key="6">
    <source>
        <dbReference type="HAMAP-Rule" id="MF_01965"/>
    </source>
</evidence>
<keyword evidence="1 6" id="KW-0547">Nucleotide-binding</keyword>
<dbReference type="PANTHER" id="PTHR12592:SF0">
    <property type="entry name" value="ATP-DEPENDENT (S)-NAD(P)H-HYDRATE DEHYDRATASE"/>
    <property type="match status" value="1"/>
</dbReference>
<keyword evidence="2 6" id="KW-0067">ATP-binding</keyword>
<feature type="binding site" evidence="6">
    <location>
        <position position="125"/>
    </location>
    <ligand>
        <name>(6S)-NADPHX</name>
        <dbReference type="ChEBI" id="CHEBI:64076"/>
    </ligand>
</feature>